<dbReference type="PANTHER" id="PTHR10381:SF70">
    <property type="entry name" value="ATP-DEPENDENT CLP PROTEASE PROTEOLYTIC SUBUNIT"/>
    <property type="match status" value="1"/>
</dbReference>
<evidence type="ECO:0000313" key="7">
    <source>
        <dbReference type="EMBL" id="KNF70222.1"/>
    </source>
</evidence>
<name>A0A0B0VSQ5_ECOLX</name>
<evidence type="ECO:0000256" key="2">
    <source>
        <dbReference type="ARBA" id="ARBA00022490"/>
    </source>
</evidence>
<dbReference type="Proteomes" id="UP000037564">
    <property type="component" value="Unassembled WGS sequence"/>
</dbReference>
<dbReference type="GO" id="GO:0004176">
    <property type="term" value="F:ATP-dependent peptidase activity"/>
    <property type="evidence" value="ECO:0007669"/>
    <property type="project" value="InterPro"/>
</dbReference>
<dbReference type="Gene3D" id="3.90.226.10">
    <property type="entry name" value="2-enoyl-CoA Hydratase, Chain A, domain 1"/>
    <property type="match status" value="1"/>
</dbReference>
<keyword evidence="5" id="KW-0720">Serine protease</keyword>
<dbReference type="InterPro" id="IPR029045">
    <property type="entry name" value="ClpP/crotonase-like_dom_sf"/>
</dbReference>
<keyword evidence="3" id="KW-0645">Protease</keyword>
<accession>A0A0B0VSQ5</accession>
<dbReference type="Pfam" id="PF00574">
    <property type="entry name" value="CLP_protease"/>
    <property type="match status" value="1"/>
</dbReference>
<dbReference type="EMBL" id="LGZN01000022">
    <property type="protein sequence ID" value="KNF70222.1"/>
    <property type="molecule type" value="Genomic_DNA"/>
</dbReference>
<dbReference type="Pfam" id="PF25209">
    <property type="entry name" value="Phage_capsid_4"/>
    <property type="match status" value="1"/>
</dbReference>
<reference evidence="7 8" key="1">
    <citation type="submission" date="2015-07" db="EMBL/GenBank/DDBJ databases">
        <title>Genome sequences of 64 non-O157:H7 Shiga toxin-producing Escherichia coli strains.</title>
        <authorList>
            <person name="Gonzalez-Escalona N."/>
            <person name="Toro M."/>
            <person name="Timme R."/>
            <person name="Payne J."/>
        </authorList>
    </citation>
    <scope>NUCLEOTIDE SEQUENCE [LARGE SCALE GENOMIC DNA]</scope>
    <source>
        <strain evidence="7 8">CFSAN026843</strain>
    </source>
</reference>
<dbReference type="InterPro" id="IPR023562">
    <property type="entry name" value="ClpP/TepA"/>
</dbReference>
<dbReference type="GO" id="GO:0009368">
    <property type="term" value="C:endopeptidase Clp complex"/>
    <property type="evidence" value="ECO:0007669"/>
    <property type="project" value="TreeGrafter"/>
</dbReference>
<evidence type="ECO:0000256" key="5">
    <source>
        <dbReference type="ARBA" id="ARBA00022825"/>
    </source>
</evidence>
<dbReference type="InterPro" id="IPR001907">
    <property type="entry name" value="ClpP"/>
</dbReference>
<dbReference type="PANTHER" id="PTHR10381">
    <property type="entry name" value="ATP-DEPENDENT CLP PROTEASE PROTEOLYTIC SUBUNIT"/>
    <property type="match status" value="1"/>
</dbReference>
<dbReference type="PATRIC" id="fig|562.7396.peg.1768"/>
<comment type="similarity">
    <text evidence="1 6">Belongs to the peptidase S14 family.</text>
</comment>
<organism evidence="7 8">
    <name type="scientific">Escherichia coli</name>
    <dbReference type="NCBI Taxonomy" id="562"/>
    <lineage>
        <taxon>Bacteria</taxon>
        <taxon>Pseudomonadati</taxon>
        <taxon>Pseudomonadota</taxon>
        <taxon>Gammaproteobacteria</taxon>
        <taxon>Enterobacterales</taxon>
        <taxon>Enterobacteriaceae</taxon>
        <taxon>Escherichia</taxon>
    </lineage>
</organism>
<comment type="caution">
    <text evidence="7">The sequence shown here is derived from an EMBL/GenBank/DDBJ whole genome shotgun (WGS) entry which is preliminary data.</text>
</comment>
<keyword evidence="2" id="KW-0963">Cytoplasm</keyword>
<sequence length="629" mass="68478">MKTWFSIKAMADVVYVRIYDEIGGYGVKASALTDEINACGNASEIHLRIHSPGGDIFEGLAIYNALKNHPAKKIVHIEGMAASMASFIAMCGDHIVMPENAMMMIHAPRGVTAGVSGDVRRFADLMDKLGDTMAETYAGRTGRSKQEITAMMEAETWMDGNECKANGFADEVIPAITAMARIESKRIGDFSNMPEKIKSMISQKTGSGEQERLNGIRELFGTFNGRYNDLAISCLADSECSVENARERLLLAMGKESTPTNKTTPANLYYAYTDNGNITGDAMRQGLNARLGHERAERGNPYAMMSLFDMAQASLTHRGISTGSYGTRSQIVNAAFNHSSSDFTDILAGGAEKSVLAGWEHSGETFRQWTKKGSLSNFREARRVGLNGFSTLNKVPEGAEYKYITTSDRGEPIALATYGNIFSITRQAIINDDLDQLSTVPMAMGRAASRTVGNLVNLVLTGNVKLSDGIALFDKKHSNLIEAGLTTPGLSAARHLMRTQKDKNGEVLNIAPKFLLVPAALEDRALQMINSTAPFGADKNSGIFNPYHKLLDIIVDPRLDDISEKQWYMLSAQGTDTIEVAYLDGNDEPYLEQQEGFIVDGVAWKVRIDAGVAALDYRGMVKSGGTDSL</sequence>
<evidence type="ECO:0000256" key="6">
    <source>
        <dbReference type="RuleBase" id="RU003567"/>
    </source>
</evidence>
<dbReference type="NCBIfam" id="NF045540">
    <property type="entry name" value="scaf_prot_MCP1"/>
    <property type="match status" value="1"/>
</dbReference>
<dbReference type="NCBIfam" id="NF045542">
    <property type="entry name" value="Clp_rel_HeadMat"/>
    <property type="match status" value="1"/>
</dbReference>
<dbReference type="GO" id="GO:0006515">
    <property type="term" value="P:protein quality control for misfolded or incompletely synthesized proteins"/>
    <property type="evidence" value="ECO:0007669"/>
    <property type="project" value="TreeGrafter"/>
</dbReference>
<evidence type="ECO:0000256" key="1">
    <source>
        <dbReference type="ARBA" id="ARBA00007039"/>
    </source>
</evidence>
<evidence type="ECO:0000256" key="3">
    <source>
        <dbReference type="ARBA" id="ARBA00022670"/>
    </source>
</evidence>
<dbReference type="RefSeq" id="WP_000860409.1">
    <property type="nucleotide sequence ID" value="NZ_BGEG01000032.1"/>
</dbReference>
<dbReference type="AlphaFoldDB" id="A0A0B0VSQ5"/>
<evidence type="ECO:0000256" key="4">
    <source>
        <dbReference type="ARBA" id="ARBA00022801"/>
    </source>
</evidence>
<dbReference type="GO" id="GO:0051117">
    <property type="term" value="F:ATPase binding"/>
    <property type="evidence" value="ECO:0007669"/>
    <property type="project" value="TreeGrafter"/>
</dbReference>
<evidence type="ECO:0000313" key="8">
    <source>
        <dbReference type="Proteomes" id="UP000037564"/>
    </source>
</evidence>
<dbReference type="GO" id="GO:0004252">
    <property type="term" value="F:serine-type endopeptidase activity"/>
    <property type="evidence" value="ECO:0007669"/>
    <property type="project" value="InterPro"/>
</dbReference>
<dbReference type="SUPFAM" id="SSF52096">
    <property type="entry name" value="ClpP/crotonase"/>
    <property type="match status" value="1"/>
</dbReference>
<proteinExistence type="inferred from homology"/>
<dbReference type="CDD" id="cd07016">
    <property type="entry name" value="S14_ClpP_1"/>
    <property type="match status" value="1"/>
</dbReference>
<keyword evidence="4" id="KW-0378">Hydrolase</keyword>
<gene>
    <name evidence="7" type="ORF">WR15_09410</name>
</gene>
<protein>
    <recommendedName>
        <fullName evidence="6">ATP-dependent Clp protease proteolytic subunit</fullName>
    </recommendedName>
</protein>
<dbReference type="PRINTS" id="PR00127">
    <property type="entry name" value="CLPPROTEASEP"/>
</dbReference>